<feature type="compositionally biased region" description="Polar residues" evidence="3">
    <location>
        <begin position="47"/>
        <end position="68"/>
    </location>
</feature>
<dbReference type="GO" id="GO:0007165">
    <property type="term" value="P:signal transduction"/>
    <property type="evidence" value="ECO:0007669"/>
    <property type="project" value="InterPro"/>
</dbReference>
<evidence type="ECO:0000313" key="5">
    <source>
        <dbReference type="Proteomes" id="UP000327493"/>
    </source>
</evidence>
<reference evidence="4 5" key="1">
    <citation type="submission" date="2019-08" db="EMBL/GenBank/DDBJ databases">
        <title>A chromosome-level genome assembly, high-density linkage maps, and genome scans reveal the genomic architecture of hybrid incompatibilities underlying speciation via character displacement in darters (Percidae: Etheostominae).</title>
        <authorList>
            <person name="Moran R.L."/>
            <person name="Catchen J.M."/>
            <person name="Fuller R.C."/>
        </authorList>
    </citation>
    <scope>NUCLEOTIDE SEQUENCE [LARGE SCALE GENOMIC DNA]</scope>
    <source>
        <strain evidence="4">EspeVRDwgs_2016</strain>
        <tissue evidence="4">Muscle</tissue>
    </source>
</reference>
<gene>
    <name evidence="4" type="ORF">FQN60_004072</name>
</gene>
<keyword evidence="2" id="KW-0650">Protein phosphatase inhibitor</keyword>
<feature type="region of interest" description="Disordered" evidence="3">
    <location>
        <begin position="1"/>
        <end position="103"/>
    </location>
</feature>
<comment type="similarity">
    <text evidence="1">Belongs to the protein phosphatase inhibitor 1 family.</text>
</comment>
<dbReference type="EMBL" id="VOFY01000015">
    <property type="protein sequence ID" value="KAA8585378.1"/>
    <property type="molecule type" value="Genomic_DNA"/>
</dbReference>
<evidence type="ECO:0000256" key="2">
    <source>
        <dbReference type="ARBA" id="ARBA00023272"/>
    </source>
</evidence>
<dbReference type="AlphaFoldDB" id="A0A5J5CSM1"/>
<feature type="compositionally biased region" description="Acidic residues" evidence="3">
    <location>
        <begin position="69"/>
        <end position="86"/>
    </location>
</feature>
<dbReference type="Proteomes" id="UP000327493">
    <property type="component" value="Chromosome 15"/>
</dbReference>
<dbReference type="InterPro" id="IPR008466">
    <property type="entry name" value="PPP1R1A/B/C"/>
</dbReference>
<evidence type="ECO:0000313" key="4">
    <source>
        <dbReference type="EMBL" id="KAA8585378.1"/>
    </source>
</evidence>
<dbReference type="Pfam" id="PF05395">
    <property type="entry name" value="DARPP-32"/>
    <property type="match status" value="1"/>
</dbReference>
<comment type="caution">
    <text evidence="4">The sequence shown here is derived from an EMBL/GenBank/DDBJ whole genome shotgun (WGS) entry which is preliminary data.</text>
</comment>
<proteinExistence type="inferred from homology"/>
<evidence type="ECO:0000256" key="3">
    <source>
        <dbReference type="SAM" id="MobiDB-lite"/>
    </source>
</evidence>
<feature type="compositionally biased region" description="Basic and acidic residues" evidence="3">
    <location>
        <begin position="87"/>
        <end position="103"/>
    </location>
</feature>
<sequence>MAEAHMQNLGIYPSLEDPCEGGDEEDHWQGTEGEDTSPTKVADHQETATTEQSGKFSTMRETARQIQAEQDEDEEEEEEEEDVEEEKGDKIKGTKEKKGQGNY</sequence>
<keyword evidence="5" id="KW-1185">Reference proteome</keyword>
<name>A0A5J5CSM1_9PERO</name>
<accession>A0A5J5CSM1</accession>
<dbReference type="GO" id="GO:0004864">
    <property type="term" value="F:protein phosphatase inhibitor activity"/>
    <property type="evidence" value="ECO:0007669"/>
    <property type="project" value="UniProtKB-KW"/>
</dbReference>
<feature type="compositionally biased region" description="Acidic residues" evidence="3">
    <location>
        <begin position="17"/>
        <end position="26"/>
    </location>
</feature>
<evidence type="ECO:0000256" key="1">
    <source>
        <dbReference type="ARBA" id="ARBA00007775"/>
    </source>
</evidence>
<organism evidence="4 5">
    <name type="scientific">Etheostoma spectabile</name>
    <name type="common">orangethroat darter</name>
    <dbReference type="NCBI Taxonomy" id="54343"/>
    <lineage>
        <taxon>Eukaryota</taxon>
        <taxon>Metazoa</taxon>
        <taxon>Chordata</taxon>
        <taxon>Craniata</taxon>
        <taxon>Vertebrata</taxon>
        <taxon>Euteleostomi</taxon>
        <taxon>Actinopterygii</taxon>
        <taxon>Neopterygii</taxon>
        <taxon>Teleostei</taxon>
        <taxon>Neoteleostei</taxon>
        <taxon>Acanthomorphata</taxon>
        <taxon>Eupercaria</taxon>
        <taxon>Perciformes</taxon>
        <taxon>Percoidei</taxon>
        <taxon>Percidae</taxon>
        <taxon>Etheostomatinae</taxon>
        <taxon>Etheostoma</taxon>
    </lineage>
</organism>
<protein>
    <submittedName>
        <fullName evidence="4">Uncharacterized protein</fullName>
    </submittedName>
</protein>